<sequence length="193" mass="22225">MVYLTGDTHAVFDRIGDFSEKGRRHREDIRIILGDTGINYFLGSKAVAIKEHLSELPVTFFCIHGNHEQRPFAIKTHREKLWSGAVAYVEDAYPSILFAKDGEIYDFDGKKAIAIGGAYSVDKFYRQKKGYAWYDNEQPSASIKKYVEEQLDRAEWKIDYVLSYTLPLKYEPVDKYLPFIDQVHGVGPPQDHI</sequence>
<dbReference type="SUPFAM" id="SSF56300">
    <property type="entry name" value="Metallo-dependent phosphatases"/>
    <property type="match status" value="1"/>
</dbReference>
<dbReference type="InterPro" id="IPR029052">
    <property type="entry name" value="Metallo-depent_PP-like"/>
</dbReference>
<reference evidence="2 3" key="1">
    <citation type="journal article" date="2021" name="Sci. Rep.">
        <title>The distribution of antibiotic resistance genes in chicken gut microbiota commensals.</title>
        <authorList>
            <person name="Juricova H."/>
            <person name="Matiasovicova J."/>
            <person name="Kubasova T."/>
            <person name="Cejkova D."/>
            <person name="Rychlik I."/>
        </authorList>
    </citation>
    <scope>NUCLEOTIDE SEQUENCE [LARGE SCALE GENOMIC DNA]</scope>
    <source>
        <strain evidence="2 3">An773</strain>
    </source>
</reference>
<comment type="caution">
    <text evidence="2">The sequence shown here is derived from an EMBL/GenBank/DDBJ whole genome shotgun (WGS) entry which is preliminary data.</text>
</comment>
<dbReference type="Gene3D" id="3.60.21.10">
    <property type="match status" value="1"/>
</dbReference>
<keyword evidence="3" id="KW-1185">Reference proteome</keyword>
<dbReference type="Proteomes" id="UP000716906">
    <property type="component" value="Unassembled WGS sequence"/>
</dbReference>
<feature type="domain" description="Calcineurin-like phosphoesterase" evidence="1">
    <location>
        <begin position="2"/>
        <end position="136"/>
    </location>
</feature>
<name>A0ABS2EBB5_9FIRM</name>
<evidence type="ECO:0000313" key="3">
    <source>
        <dbReference type="Proteomes" id="UP000716906"/>
    </source>
</evidence>
<gene>
    <name evidence="2" type="ORF">H7U36_12625</name>
</gene>
<accession>A0ABS2EBB5</accession>
<proteinExistence type="predicted"/>
<evidence type="ECO:0000313" key="2">
    <source>
        <dbReference type="EMBL" id="MBM6738934.1"/>
    </source>
</evidence>
<evidence type="ECO:0000259" key="1">
    <source>
        <dbReference type="Pfam" id="PF00149"/>
    </source>
</evidence>
<organism evidence="2 3">
    <name type="scientific">Faecalicatena fissicatena</name>
    <dbReference type="NCBI Taxonomy" id="290055"/>
    <lineage>
        <taxon>Bacteria</taxon>
        <taxon>Bacillati</taxon>
        <taxon>Bacillota</taxon>
        <taxon>Clostridia</taxon>
        <taxon>Lachnospirales</taxon>
        <taxon>Lachnospiraceae</taxon>
        <taxon>Faecalicatena</taxon>
    </lineage>
</organism>
<dbReference type="InterPro" id="IPR004843">
    <property type="entry name" value="Calcineurin-like_PHP"/>
</dbReference>
<protein>
    <submittedName>
        <fullName evidence="2">Metallophosphoesterase</fullName>
    </submittedName>
</protein>
<dbReference type="EMBL" id="JACLYY010000014">
    <property type="protein sequence ID" value="MBM6738934.1"/>
    <property type="molecule type" value="Genomic_DNA"/>
</dbReference>
<dbReference type="RefSeq" id="WP_191428694.1">
    <property type="nucleotide sequence ID" value="NZ_JACLYY010000014.1"/>
</dbReference>
<dbReference type="Pfam" id="PF00149">
    <property type="entry name" value="Metallophos"/>
    <property type="match status" value="1"/>
</dbReference>